<evidence type="ECO:0000256" key="4">
    <source>
        <dbReference type="ARBA" id="ARBA00022989"/>
    </source>
</evidence>
<dbReference type="AlphaFoldDB" id="C7NPH1"/>
<reference evidence="9 10" key="1">
    <citation type="journal article" date="2009" name="Stand. Genomic Sci.">
        <title>Complete genome sequence of Halorhabdus utahensis type strain (AX-2).</title>
        <authorList>
            <person name="Anderson I."/>
            <person name="Tindall B.J."/>
            <person name="Pomrenke H."/>
            <person name="Goker M."/>
            <person name="Lapidus A."/>
            <person name="Nolan M."/>
            <person name="Copeland A."/>
            <person name="Glavina Del Rio T."/>
            <person name="Chen F."/>
            <person name="Tice H."/>
            <person name="Cheng J.F."/>
            <person name="Lucas S."/>
            <person name="Chertkov O."/>
            <person name="Bruce D."/>
            <person name="Brettin T."/>
            <person name="Detter J.C."/>
            <person name="Han C."/>
            <person name="Goodwin L."/>
            <person name="Land M."/>
            <person name="Hauser L."/>
            <person name="Chang Y.J."/>
            <person name="Jeffries C.D."/>
            <person name="Pitluck S."/>
            <person name="Pati A."/>
            <person name="Mavromatis K."/>
            <person name="Ivanova N."/>
            <person name="Ovchinnikova G."/>
            <person name="Chen A."/>
            <person name="Palaniappan K."/>
            <person name="Chain P."/>
            <person name="Rohde M."/>
            <person name="Bristow J."/>
            <person name="Eisen J.A."/>
            <person name="Markowitz V."/>
            <person name="Hugenholtz P."/>
            <person name="Kyrpides N.C."/>
            <person name="Klenk H.P."/>
        </authorList>
    </citation>
    <scope>NUCLEOTIDE SEQUENCE [LARGE SCALE GENOMIC DNA]</scope>
    <source>
        <strain evidence="10">DSM 12940 / JCM 11049 / AX-2</strain>
    </source>
</reference>
<evidence type="ECO:0000256" key="6">
    <source>
        <dbReference type="ARBA" id="ARBA00035120"/>
    </source>
</evidence>
<keyword evidence="4 8" id="KW-1133">Transmembrane helix</keyword>
<feature type="transmembrane region" description="Helical" evidence="8">
    <location>
        <begin position="70"/>
        <end position="88"/>
    </location>
</feature>
<dbReference type="Pfam" id="PF02537">
    <property type="entry name" value="CRCB"/>
    <property type="match status" value="1"/>
</dbReference>
<dbReference type="RefSeq" id="WP_015790289.1">
    <property type="nucleotide sequence ID" value="NC_013158.1"/>
</dbReference>
<evidence type="ECO:0000313" key="10">
    <source>
        <dbReference type="Proteomes" id="UP000002071"/>
    </source>
</evidence>
<feature type="transmembrane region" description="Helical" evidence="8">
    <location>
        <begin position="12"/>
        <end position="31"/>
    </location>
</feature>
<dbReference type="Proteomes" id="UP000002071">
    <property type="component" value="Chromosome"/>
</dbReference>
<evidence type="ECO:0000256" key="5">
    <source>
        <dbReference type="ARBA" id="ARBA00023136"/>
    </source>
</evidence>
<comment type="subcellular location">
    <subcellularLocation>
        <location evidence="1 8">Cell membrane</location>
        <topology evidence="1 8">Multi-pass membrane protein</topology>
    </subcellularLocation>
</comment>
<dbReference type="HAMAP" id="MF_00454">
    <property type="entry name" value="FluC"/>
    <property type="match status" value="1"/>
</dbReference>
<keyword evidence="8" id="KW-0813">Transport</keyword>
<dbReference type="STRING" id="519442.Huta_2562"/>
<sequence length="126" mass="12677">MAGESHSLARVEPLVLIAVGGFAGAILRYAFAMGMPSAIHGTLAANALGSFGLGVLLYERHLANAIAPETRLLAGTGFLSSFTTYSTFAVETAALSPTLAAGNVLANYGLGIAGVLAGRAVTRGLV</sequence>
<dbReference type="InterPro" id="IPR003691">
    <property type="entry name" value="FluC"/>
</dbReference>
<evidence type="ECO:0000256" key="3">
    <source>
        <dbReference type="ARBA" id="ARBA00022692"/>
    </source>
</evidence>
<dbReference type="EMBL" id="CP001687">
    <property type="protein sequence ID" value="ACV12726.1"/>
    <property type="molecule type" value="Genomic_DNA"/>
</dbReference>
<keyword evidence="5 8" id="KW-0472">Membrane</keyword>
<dbReference type="PANTHER" id="PTHR28259:SF1">
    <property type="entry name" value="FLUORIDE EXPORT PROTEIN 1-RELATED"/>
    <property type="match status" value="1"/>
</dbReference>
<organism evidence="9 10">
    <name type="scientific">Halorhabdus utahensis (strain DSM 12940 / JCM 11049 / AX-2)</name>
    <dbReference type="NCBI Taxonomy" id="519442"/>
    <lineage>
        <taxon>Archaea</taxon>
        <taxon>Methanobacteriati</taxon>
        <taxon>Methanobacteriota</taxon>
        <taxon>Stenosarchaea group</taxon>
        <taxon>Halobacteria</taxon>
        <taxon>Halobacteriales</taxon>
        <taxon>Haloarculaceae</taxon>
        <taxon>Halorhabdus</taxon>
    </lineage>
</organism>
<dbReference type="GO" id="GO:0140114">
    <property type="term" value="P:cellular detoxification of fluoride"/>
    <property type="evidence" value="ECO:0007669"/>
    <property type="project" value="UniProtKB-UniRule"/>
</dbReference>
<evidence type="ECO:0000256" key="1">
    <source>
        <dbReference type="ARBA" id="ARBA00004651"/>
    </source>
</evidence>
<feature type="transmembrane region" description="Helical" evidence="8">
    <location>
        <begin position="37"/>
        <end position="58"/>
    </location>
</feature>
<keyword evidence="8" id="KW-0407">Ion channel</keyword>
<accession>C7NPH1</accession>
<dbReference type="GO" id="GO:0005886">
    <property type="term" value="C:plasma membrane"/>
    <property type="evidence" value="ECO:0007669"/>
    <property type="project" value="UniProtKB-SubCell"/>
</dbReference>
<evidence type="ECO:0000256" key="2">
    <source>
        <dbReference type="ARBA" id="ARBA00022475"/>
    </source>
</evidence>
<dbReference type="GeneID" id="8384867"/>
<keyword evidence="8" id="KW-0406">Ion transport</keyword>
<dbReference type="GO" id="GO:0062054">
    <property type="term" value="F:fluoride channel activity"/>
    <property type="evidence" value="ECO:0007669"/>
    <property type="project" value="UniProtKB-UniRule"/>
</dbReference>
<feature type="transmembrane region" description="Helical" evidence="8">
    <location>
        <begin position="100"/>
        <end position="121"/>
    </location>
</feature>
<dbReference type="OrthoDB" id="253428at2157"/>
<comment type="similarity">
    <text evidence="6 8">Belongs to the fluoride channel Fluc/FEX (TC 1.A.43) family.</text>
</comment>
<dbReference type="PANTHER" id="PTHR28259">
    <property type="entry name" value="FLUORIDE EXPORT PROTEIN 1-RELATED"/>
    <property type="match status" value="1"/>
</dbReference>
<dbReference type="HOGENOM" id="CLU_114342_1_4_2"/>
<comment type="catalytic activity">
    <reaction evidence="7">
        <text>fluoride(in) = fluoride(out)</text>
        <dbReference type="Rhea" id="RHEA:76159"/>
        <dbReference type="ChEBI" id="CHEBI:17051"/>
    </reaction>
    <physiologicalReaction direction="left-to-right" evidence="7">
        <dbReference type="Rhea" id="RHEA:76160"/>
    </physiologicalReaction>
</comment>
<keyword evidence="10" id="KW-1185">Reference proteome</keyword>
<evidence type="ECO:0000313" key="9">
    <source>
        <dbReference type="EMBL" id="ACV12726.1"/>
    </source>
</evidence>
<keyword evidence="3 8" id="KW-0812">Transmembrane</keyword>
<evidence type="ECO:0000256" key="7">
    <source>
        <dbReference type="ARBA" id="ARBA00035585"/>
    </source>
</evidence>
<dbReference type="KEGG" id="hut:Huta_2562"/>
<name>C7NPH1_HALUD</name>
<comment type="caution">
    <text evidence="8">Lacks conserved residue(s) required for the propagation of feature annotation.</text>
</comment>
<comment type="function">
    <text evidence="8">Fluoride-specific ion channel. Important for reducing fluoride concentration in the cell, thus reducing its toxicity.</text>
</comment>
<dbReference type="eggNOG" id="arCOG04701">
    <property type="taxonomic scope" value="Archaea"/>
</dbReference>
<evidence type="ECO:0000256" key="8">
    <source>
        <dbReference type="HAMAP-Rule" id="MF_00454"/>
    </source>
</evidence>
<proteinExistence type="inferred from homology"/>
<protein>
    <recommendedName>
        <fullName evidence="8">Fluoride-specific ion channel FluC</fullName>
    </recommendedName>
</protein>
<gene>
    <name evidence="8" type="primary">fluC</name>
    <name evidence="8" type="synonym">crcB</name>
    <name evidence="9" type="ordered locus">Huta_2562</name>
</gene>
<keyword evidence="2 8" id="KW-1003">Cell membrane</keyword>